<gene>
    <name evidence="4" type="ORF">G3I38_12160</name>
</gene>
<dbReference type="InterPro" id="IPR016039">
    <property type="entry name" value="Thiolase-like"/>
</dbReference>
<dbReference type="InterPro" id="IPR032821">
    <property type="entry name" value="PKS_assoc"/>
</dbReference>
<dbReference type="PROSITE" id="PS52004">
    <property type="entry name" value="KS3_2"/>
    <property type="match status" value="1"/>
</dbReference>
<dbReference type="InterPro" id="IPR050091">
    <property type="entry name" value="PKS_NRPS_Biosynth_Enz"/>
</dbReference>
<dbReference type="InterPro" id="IPR020841">
    <property type="entry name" value="PKS_Beta-ketoAc_synthase_dom"/>
</dbReference>
<dbReference type="GO" id="GO:0006633">
    <property type="term" value="P:fatty acid biosynthetic process"/>
    <property type="evidence" value="ECO:0007669"/>
    <property type="project" value="TreeGrafter"/>
</dbReference>
<evidence type="ECO:0000256" key="1">
    <source>
        <dbReference type="ARBA" id="ARBA00022679"/>
    </source>
</evidence>
<proteinExistence type="predicted"/>
<dbReference type="AlphaFoldDB" id="A0A6G3U2J5"/>
<evidence type="ECO:0000256" key="2">
    <source>
        <dbReference type="ARBA" id="ARBA00023268"/>
    </source>
</evidence>
<evidence type="ECO:0000313" key="4">
    <source>
        <dbReference type="EMBL" id="NEC79973.1"/>
    </source>
</evidence>
<accession>A0A6G3U2J5</accession>
<sequence>PDRPAGRPLAIGSLKSNLGHTQAAAGIAGVIKTVLALRHETLPASLHAGTPTEHVDWADGGLRVVAAAEPWPRDPQRVRRAGVSAFGISGTNAHV</sequence>
<dbReference type="InterPro" id="IPR014031">
    <property type="entry name" value="Ketoacyl_synth_C"/>
</dbReference>
<dbReference type="SUPFAM" id="SSF53901">
    <property type="entry name" value="Thiolase-like"/>
    <property type="match status" value="1"/>
</dbReference>
<organism evidence="4">
    <name type="scientific">Streptomyces sp. SID7958</name>
    <dbReference type="NCBI Taxonomy" id="2706093"/>
    <lineage>
        <taxon>Bacteria</taxon>
        <taxon>Bacillati</taxon>
        <taxon>Actinomycetota</taxon>
        <taxon>Actinomycetes</taxon>
        <taxon>Kitasatosporales</taxon>
        <taxon>Streptomycetaceae</taxon>
        <taxon>Streptomyces</taxon>
    </lineage>
</organism>
<feature type="non-terminal residue" evidence="4">
    <location>
        <position position="95"/>
    </location>
</feature>
<reference evidence="4" key="1">
    <citation type="submission" date="2020-01" db="EMBL/GenBank/DDBJ databases">
        <title>Insect and environment-associated Actinomycetes.</title>
        <authorList>
            <person name="Currrie C."/>
            <person name="Chevrette M."/>
            <person name="Carlson C."/>
            <person name="Stubbendieck R."/>
            <person name="Wendt-Pienkowski E."/>
        </authorList>
    </citation>
    <scope>NUCLEOTIDE SEQUENCE</scope>
    <source>
        <strain evidence="4">SID7958</strain>
    </source>
</reference>
<name>A0A6G3U2J5_9ACTN</name>
<dbReference type="Pfam" id="PF16197">
    <property type="entry name" value="KAsynt_C_assoc"/>
    <property type="match status" value="1"/>
</dbReference>
<dbReference type="PANTHER" id="PTHR43775">
    <property type="entry name" value="FATTY ACID SYNTHASE"/>
    <property type="match status" value="1"/>
</dbReference>
<dbReference type="RefSeq" id="WP_164334321.1">
    <property type="nucleotide sequence ID" value="NZ_JAAGMU010000638.1"/>
</dbReference>
<evidence type="ECO:0000259" key="3">
    <source>
        <dbReference type="PROSITE" id="PS52004"/>
    </source>
</evidence>
<keyword evidence="1" id="KW-0808">Transferase</keyword>
<keyword evidence="2" id="KW-0511">Multifunctional enzyme</keyword>
<feature type="non-terminal residue" evidence="4">
    <location>
        <position position="1"/>
    </location>
</feature>
<dbReference type="EMBL" id="JAAGMU010000638">
    <property type="protein sequence ID" value="NEC79973.1"/>
    <property type="molecule type" value="Genomic_DNA"/>
</dbReference>
<dbReference type="PANTHER" id="PTHR43775:SF51">
    <property type="entry name" value="INACTIVE PHENOLPHTHIOCEROL SYNTHESIS POLYKETIDE SYNTHASE TYPE I PKS1-RELATED"/>
    <property type="match status" value="1"/>
</dbReference>
<feature type="domain" description="Ketosynthase family 3 (KS3)" evidence="3">
    <location>
        <begin position="1"/>
        <end position="95"/>
    </location>
</feature>
<dbReference type="Pfam" id="PF02801">
    <property type="entry name" value="Ketoacyl-synt_C"/>
    <property type="match status" value="1"/>
</dbReference>
<dbReference type="Gene3D" id="3.40.47.10">
    <property type="match status" value="1"/>
</dbReference>
<protein>
    <recommendedName>
        <fullName evidence="3">Ketosynthase family 3 (KS3) domain-containing protein</fullName>
    </recommendedName>
</protein>
<dbReference type="GO" id="GO:0004312">
    <property type="term" value="F:fatty acid synthase activity"/>
    <property type="evidence" value="ECO:0007669"/>
    <property type="project" value="TreeGrafter"/>
</dbReference>
<comment type="caution">
    <text evidence="4">The sequence shown here is derived from an EMBL/GenBank/DDBJ whole genome shotgun (WGS) entry which is preliminary data.</text>
</comment>